<dbReference type="GO" id="GO:0004930">
    <property type="term" value="F:G protein-coupled receptor activity"/>
    <property type="evidence" value="ECO:0007669"/>
    <property type="project" value="InterPro"/>
</dbReference>
<name>A0AAV2HG94_LYMST</name>
<comment type="caution">
    <text evidence="7">The sequence shown here is derived from an EMBL/GenBank/DDBJ whole genome shotgun (WGS) entry which is preliminary data.</text>
</comment>
<dbReference type="CDD" id="cd15039">
    <property type="entry name" value="7tmB3_Methuselah-like"/>
    <property type="match status" value="1"/>
</dbReference>
<feature type="transmembrane region" description="Helical" evidence="5">
    <location>
        <begin position="334"/>
        <end position="354"/>
    </location>
</feature>
<dbReference type="InterPro" id="IPR053231">
    <property type="entry name" value="GPCR_LN-TM7"/>
</dbReference>
<evidence type="ECO:0000256" key="4">
    <source>
        <dbReference type="ARBA" id="ARBA00023136"/>
    </source>
</evidence>
<feature type="transmembrane region" description="Helical" evidence="5">
    <location>
        <begin position="448"/>
        <end position="471"/>
    </location>
</feature>
<evidence type="ECO:0000259" key="6">
    <source>
        <dbReference type="PROSITE" id="PS50261"/>
    </source>
</evidence>
<proteinExistence type="predicted"/>
<sequence length="557" mass="61914">MLDLPVTGTNSGALYRNIYCALCNEEPFTPWSVHIECRGDDPSFKLGASFRELLEHPSCSLTYRPPSNTSLQYRPCLAEVTKTCRHPDAVADDVKKACLESKSNSLVYRINYAFANPFCAMCYLGHMKYITCAKISGMPILISHEPYSYSILLDFTKGIILSKIGQRVHVVEERNVKCSSNAIYDPILSVCKDVECPDGWRFTQTECVFARTSSPARGQLDTLETLNRTVCAKIRLNESEYELNETHLYLTKHNVALEPGNFETSSLGTFICANYLGDVFDDFSNAGQISLPLASSEGIISAIGMSVSIVFMMITIYFYISIGRVRSIPEKNTLSMMCALILANTLLLFGSLTSSVPLLCKLVAVAMHYAFLSAFAWMNVMAIDMWGTFSSGLHLRERFHKLFAKYSIYAWGCPGVIVATSLTLDQQARNFPASPRYAANICWINSKLGLLIFFAAPLAAILAVNAVLFVITSRIIMRSRKAIEVCGPVSLKRQNLLTINIKLSVIVGLGWALGFVAAFWESSVVTYLFIVLNSLQGFFISLSCMCSTKIRKLIRVR</sequence>
<feature type="transmembrane region" description="Helical" evidence="5">
    <location>
        <begin position="501"/>
        <end position="520"/>
    </location>
</feature>
<keyword evidence="8" id="KW-1185">Reference proteome</keyword>
<protein>
    <recommendedName>
        <fullName evidence="6">G-protein coupled receptors family 2 profile 2 domain-containing protein</fullName>
    </recommendedName>
</protein>
<dbReference type="PANTHER" id="PTHR45902">
    <property type="entry name" value="LATROPHILIN RECEPTOR-LIKE PROTEIN A"/>
    <property type="match status" value="1"/>
</dbReference>
<evidence type="ECO:0000313" key="8">
    <source>
        <dbReference type="Proteomes" id="UP001497497"/>
    </source>
</evidence>
<dbReference type="InterPro" id="IPR000832">
    <property type="entry name" value="GPCR_2_secretin-like"/>
</dbReference>
<dbReference type="Proteomes" id="UP001497497">
    <property type="component" value="Unassembled WGS sequence"/>
</dbReference>
<evidence type="ECO:0000256" key="1">
    <source>
        <dbReference type="ARBA" id="ARBA00004141"/>
    </source>
</evidence>
<accession>A0AAV2HG94</accession>
<feature type="transmembrane region" description="Helical" evidence="5">
    <location>
        <begin position="408"/>
        <end position="428"/>
    </location>
</feature>
<organism evidence="7 8">
    <name type="scientific">Lymnaea stagnalis</name>
    <name type="common">Great pond snail</name>
    <name type="synonym">Helix stagnalis</name>
    <dbReference type="NCBI Taxonomy" id="6523"/>
    <lineage>
        <taxon>Eukaryota</taxon>
        <taxon>Metazoa</taxon>
        <taxon>Spiralia</taxon>
        <taxon>Lophotrochozoa</taxon>
        <taxon>Mollusca</taxon>
        <taxon>Gastropoda</taxon>
        <taxon>Heterobranchia</taxon>
        <taxon>Euthyneura</taxon>
        <taxon>Panpulmonata</taxon>
        <taxon>Hygrophila</taxon>
        <taxon>Lymnaeoidea</taxon>
        <taxon>Lymnaeidae</taxon>
        <taxon>Lymnaea</taxon>
    </lineage>
</organism>
<evidence type="ECO:0000256" key="2">
    <source>
        <dbReference type="ARBA" id="ARBA00022692"/>
    </source>
</evidence>
<feature type="transmembrane region" description="Helical" evidence="5">
    <location>
        <begin position="366"/>
        <end position="387"/>
    </location>
</feature>
<evidence type="ECO:0000313" key="7">
    <source>
        <dbReference type="EMBL" id="CAL1532922.1"/>
    </source>
</evidence>
<comment type="subcellular location">
    <subcellularLocation>
        <location evidence="1">Membrane</location>
        <topology evidence="1">Multi-pass membrane protein</topology>
    </subcellularLocation>
</comment>
<gene>
    <name evidence="7" type="ORF">GSLYS_00006940001</name>
</gene>
<keyword evidence="2 5" id="KW-0812">Transmembrane</keyword>
<dbReference type="InterPro" id="IPR017981">
    <property type="entry name" value="GPCR_2-like_7TM"/>
</dbReference>
<dbReference type="EMBL" id="CAXITT010000128">
    <property type="protein sequence ID" value="CAL1532922.1"/>
    <property type="molecule type" value="Genomic_DNA"/>
</dbReference>
<evidence type="ECO:0000256" key="5">
    <source>
        <dbReference type="SAM" id="Phobius"/>
    </source>
</evidence>
<feature type="domain" description="G-protein coupled receptors family 2 profile 2" evidence="6">
    <location>
        <begin position="297"/>
        <end position="548"/>
    </location>
</feature>
<dbReference type="GO" id="GO:0007166">
    <property type="term" value="P:cell surface receptor signaling pathway"/>
    <property type="evidence" value="ECO:0007669"/>
    <property type="project" value="InterPro"/>
</dbReference>
<feature type="non-terminal residue" evidence="7">
    <location>
        <position position="557"/>
    </location>
</feature>
<dbReference type="GO" id="GO:0016020">
    <property type="term" value="C:membrane"/>
    <property type="evidence" value="ECO:0007669"/>
    <property type="project" value="UniProtKB-SubCell"/>
</dbReference>
<dbReference type="PANTHER" id="PTHR45902:SF5">
    <property type="entry name" value="G-PROTEIN COUPLED RECEPTORS FAMILY 2 PROFILE 2 DOMAIN-CONTAINING PROTEIN"/>
    <property type="match status" value="1"/>
</dbReference>
<feature type="transmembrane region" description="Helical" evidence="5">
    <location>
        <begin position="299"/>
        <end position="322"/>
    </location>
</feature>
<keyword evidence="3 5" id="KW-1133">Transmembrane helix</keyword>
<reference evidence="7 8" key="1">
    <citation type="submission" date="2024-04" db="EMBL/GenBank/DDBJ databases">
        <authorList>
            <consortium name="Genoscope - CEA"/>
            <person name="William W."/>
        </authorList>
    </citation>
    <scope>NUCLEOTIDE SEQUENCE [LARGE SCALE GENOMIC DNA]</scope>
</reference>
<dbReference type="AlphaFoldDB" id="A0AAV2HG94"/>
<dbReference type="Gene3D" id="1.20.1070.10">
    <property type="entry name" value="Rhodopsin 7-helix transmembrane proteins"/>
    <property type="match status" value="1"/>
</dbReference>
<dbReference type="Pfam" id="PF00002">
    <property type="entry name" value="7tm_2"/>
    <property type="match status" value="1"/>
</dbReference>
<dbReference type="PROSITE" id="PS50261">
    <property type="entry name" value="G_PROTEIN_RECEP_F2_4"/>
    <property type="match status" value="1"/>
</dbReference>
<keyword evidence="4 5" id="KW-0472">Membrane</keyword>
<evidence type="ECO:0000256" key="3">
    <source>
        <dbReference type="ARBA" id="ARBA00022989"/>
    </source>
</evidence>
<dbReference type="PRINTS" id="PR00249">
    <property type="entry name" value="GPCRSECRETIN"/>
</dbReference>
<feature type="transmembrane region" description="Helical" evidence="5">
    <location>
        <begin position="526"/>
        <end position="547"/>
    </location>
</feature>